<dbReference type="PANTHER" id="PTHR13144:SF0">
    <property type="entry name" value="PROTEIN TEX261"/>
    <property type="match status" value="1"/>
</dbReference>
<dbReference type="GO" id="GO:0000139">
    <property type="term" value="C:Golgi membrane"/>
    <property type="evidence" value="ECO:0007669"/>
    <property type="project" value="TreeGrafter"/>
</dbReference>
<comment type="subcellular location">
    <subcellularLocation>
        <location evidence="1">Membrane</location>
        <topology evidence="1">Multi-pass membrane protein</topology>
    </subcellularLocation>
</comment>
<evidence type="ECO:0000256" key="1">
    <source>
        <dbReference type="ARBA" id="ARBA00004141"/>
    </source>
</evidence>
<reference evidence="8 9" key="1">
    <citation type="submission" date="2021-08" db="EMBL/GenBank/DDBJ databases">
        <title>Draft Genome Sequence of Phanerochaete sordida strain YK-624.</title>
        <authorList>
            <person name="Mori T."/>
            <person name="Dohra H."/>
            <person name="Suzuki T."/>
            <person name="Kawagishi H."/>
            <person name="Hirai H."/>
        </authorList>
    </citation>
    <scope>NUCLEOTIDE SEQUENCE [LARGE SCALE GENOMIC DNA]</scope>
    <source>
        <strain evidence="8 9">YK-624</strain>
    </source>
</reference>
<dbReference type="GO" id="GO:0005789">
    <property type="term" value="C:endoplasmic reticulum membrane"/>
    <property type="evidence" value="ECO:0007669"/>
    <property type="project" value="TreeGrafter"/>
</dbReference>
<evidence type="ECO:0000256" key="3">
    <source>
        <dbReference type="ARBA" id="ARBA00022692"/>
    </source>
</evidence>
<keyword evidence="3 7" id="KW-0812">Transmembrane</keyword>
<dbReference type="Proteomes" id="UP000703269">
    <property type="component" value="Unassembled WGS sequence"/>
</dbReference>
<evidence type="ECO:0000256" key="7">
    <source>
        <dbReference type="SAM" id="Phobius"/>
    </source>
</evidence>
<dbReference type="PANTHER" id="PTHR13144">
    <property type="entry name" value="TEX261 PROTEIN"/>
    <property type="match status" value="1"/>
</dbReference>
<evidence type="ECO:0000256" key="5">
    <source>
        <dbReference type="ARBA" id="ARBA00023136"/>
    </source>
</evidence>
<protein>
    <submittedName>
        <fullName evidence="8">Erv26 domain-containing protein</fullName>
    </submittedName>
</protein>
<accession>A0A9P3FXQ1</accession>
<feature type="transmembrane region" description="Helical" evidence="7">
    <location>
        <begin position="136"/>
        <end position="161"/>
    </location>
</feature>
<organism evidence="8 9">
    <name type="scientific">Phanerochaete sordida</name>
    <dbReference type="NCBI Taxonomy" id="48140"/>
    <lineage>
        <taxon>Eukaryota</taxon>
        <taxon>Fungi</taxon>
        <taxon>Dikarya</taxon>
        <taxon>Basidiomycota</taxon>
        <taxon>Agaricomycotina</taxon>
        <taxon>Agaricomycetes</taxon>
        <taxon>Polyporales</taxon>
        <taxon>Phanerochaetaceae</taxon>
        <taxon>Phanerochaete</taxon>
    </lineage>
</organism>
<dbReference type="EMBL" id="BPQB01000001">
    <property type="protein sequence ID" value="GJE84239.1"/>
    <property type="molecule type" value="Genomic_DNA"/>
</dbReference>
<dbReference type="Pfam" id="PF04148">
    <property type="entry name" value="Erv26"/>
    <property type="match status" value="1"/>
</dbReference>
<dbReference type="AlphaFoldDB" id="A0A9P3FXQ1"/>
<keyword evidence="9" id="KW-1185">Reference proteome</keyword>
<comment type="caution">
    <text evidence="8">The sequence shown here is derived from an EMBL/GenBank/DDBJ whole genome shotgun (WGS) entry which is preliminary data.</text>
</comment>
<sequence length="337" mass="37086">MSMLHYLSYGGAVAAFIFITLSLASGLLWLSEMIEEHSRSAKVIGQRGIYAIIFIHVLLWYFDSLPLHLTVFSIACHVVYLQNFTPNWPVVSLSSLTFLASCGLVITDHFLWFFYFARVTQNARHRARTTYPRENIAAPGFADIATFFGICVWLAPLFLFLSLSANDNALPMNLSGTASVPSTPAQPSHSIPKPQRTSLFKSFYDSLPLDSLPRMRPRPRRDASQGIIAPPSPRPMPSPLPSPSIPGMRRNASSSSLPPYATPPPPRRVSSDSPGLLAIDSLERVASPEQFSHAFALGEPPKRGASSTLAPSLRRGSMNRAEMRRVQSSSGAYDPDR</sequence>
<gene>
    <name evidence="8" type="ORF">PsYK624_003150</name>
</gene>
<name>A0A9P3FXQ1_9APHY</name>
<evidence type="ECO:0000256" key="4">
    <source>
        <dbReference type="ARBA" id="ARBA00022989"/>
    </source>
</evidence>
<proteinExistence type="inferred from homology"/>
<evidence type="ECO:0000256" key="2">
    <source>
        <dbReference type="ARBA" id="ARBA00008096"/>
    </source>
</evidence>
<dbReference type="GO" id="GO:0097020">
    <property type="term" value="F:COPII receptor activity"/>
    <property type="evidence" value="ECO:0007669"/>
    <property type="project" value="InterPro"/>
</dbReference>
<keyword evidence="5 7" id="KW-0472">Membrane</keyword>
<feature type="compositionally biased region" description="Pro residues" evidence="6">
    <location>
        <begin position="230"/>
        <end position="244"/>
    </location>
</feature>
<feature type="transmembrane region" description="Helical" evidence="7">
    <location>
        <begin position="51"/>
        <end position="80"/>
    </location>
</feature>
<comment type="similarity">
    <text evidence="2">Belongs to the SVP26 family.</text>
</comment>
<feature type="region of interest" description="Disordered" evidence="6">
    <location>
        <begin position="292"/>
        <end position="337"/>
    </location>
</feature>
<keyword evidence="4 7" id="KW-1133">Transmembrane helix</keyword>
<dbReference type="GO" id="GO:0030134">
    <property type="term" value="C:COPII-coated ER to Golgi transport vesicle"/>
    <property type="evidence" value="ECO:0007669"/>
    <property type="project" value="TreeGrafter"/>
</dbReference>
<dbReference type="InterPro" id="IPR007277">
    <property type="entry name" value="Svp26/Tex261"/>
</dbReference>
<feature type="transmembrane region" description="Helical" evidence="7">
    <location>
        <begin position="92"/>
        <end position="115"/>
    </location>
</feature>
<evidence type="ECO:0000313" key="9">
    <source>
        <dbReference type="Proteomes" id="UP000703269"/>
    </source>
</evidence>
<feature type="transmembrane region" description="Helical" evidence="7">
    <location>
        <begin position="6"/>
        <end position="30"/>
    </location>
</feature>
<dbReference type="OrthoDB" id="28257at2759"/>
<dbReference type="GO" id="GO:0006888">
    <property type="term" value="P:endoplasmic reticulum to Golgi vesicle-mediated transport"/>
    <property type="evidence" value="ECO:0007669"/>
    <property type="project" value="InterPro"/>
</dbReference>
<evidence type="ECO:0000313" key="8">
    <source>
        <dbReference type="EMBL" id="GJE84239.1"/>
    </source>
</evidence>
<evidence type="ECO:0000256" key="6">
    <source>
        <dbReference type="SAM" id="MobiDB-lite"/>
    </source>
</evidence>
<feature type="region of interest" description="Disordered" evidence="6">
    <location>
        <begin position="210"/>
        <end position="276"/>
    </location>
</feature>